<proteinExistence type="predicted"/>
<dbReference type="Proteomes" id="UP000642265">
    <property type="component" value="Unassembled WGS sequence"/>
</dbReference>
<evidence type="ECO:0000313" key="1">
    <source>
        <dbReference type="EMBL" id="MBE0563673.1"/>
    </source>
</evidence>
<organism evidence="1 2">
    <name type="scientific">Brucella anthropi</name>
    <name type="common">Ochrobactrum anthropi</name>
    <dbReference type="NCBI Taxonomy" id="529"/>
    <lineage>
        <taxon>Bacteria</taxon>
        <taxon>Pseudomonadati</taxon>
        <taxon>Pseudomonadota</taxon>
        <taxon>Alphaproteobacteria</taxon>
        <taxon>Hyphomicrobiales</taxon>
        <taxon>Brucellaceae</taxon>
        <taxon>Brucella/Ochrobactrum group</taxon>
        <taxon>Brucella</taxon>
    </lineage>
</organism>
<reference evidence="1" key="1">
    <citation type="submission" date="2020-09" db="EMBL/GenBank/DDBJ databases">
        <authorList>
            <person name="Dalcin Martins P."/>
        </authorList>
    </citation>
    <scope>NUCLEOTIDE SEQUENCE</scope>
    <source>
        <strain evidence="1">MAG47</strain>
    </source>
</reference>
<accession>A0A8I0N8T1</accession>
<name>A0A8I0N8T1_BRUAN</name>
<evidence type="ECO:0000313" key="2">
    <source>
        <dbReference type="Proteomes" id="UP000642265"/>
    </source>
</evidence>
<reference evidence="1" key="2">
    <citation type="submission" date="2020-10" db="EMBL/GenBank/DDBJ databases">
        <title>Enrichment of novel Verrucomicrobia, Bacteroidetes and Krumholzibacteria in an oxygen-limited, methane- and iron-fed bioreactor inoculated with Bothnian Sea sediments.</title>
        <authorList>
            <person name="Martins P.D."/>
            <person name="de Jong A."/>
            <person name="Lenstra W.K."/>
            <person name="van Helmond N.A.G.M."/>
            <person name="Slomp C.P."/>
            <person name="Jetten M.S.M."/>
            <person name="Welte C.U."/>
            <person name="Rasigraf O."/>
        </authorList>
    </citation>
    <scope>NUCLEOTIDE SEQUENCE</scope>
    <source>
        <strain evidence="1">MAG47</strain>
    </source>
</reference>
<sequence length="68" mass="7818">MEDISNEARRYYLFPDGQKTSVENPQTLREVHLPHGDIHEIVCADGKTVTLYGPWRMITTIPHPTPDE</sequence>
<protein>
    <submittedName>
        <fullName evidence="1">Uncharacterized protein</fullName>
    </submittedName>
</protein>
<dbReference type="AlphaFoldDB" id="A0A8I0N8T1"/>
<dbReference type="EMBL" id="JACZKO010000063">
    <property type="protein sequence ID" value="MBE0563673.1"/>
    <property type="molecule type" value="Genomic_DNA"/>
</dbReference>
<gene>
    <name evidence="1" type="ORF">IH622_23040</name>
</gene>
<comment type="caution">
    <text evidence="1">The sequence shown here is derived from an EMBL/GenBank/DDBJ whole genome shotgun (WGS) entry which is preliminary data.</text>
</comment>